<dbReference type="GO" id="GO:0030327">
    <property type="term" value="P:prenylated protein catabolic process"/>
    <property type="evidence" value="ECO:0007669"/>
    <property type="project" value="TreeGrafter"/>
</dbReference>
<evidence type="ECO:0000256" key="6">
    <source>
        <dbReference type="ARBA" id="ARBA00023002"/>
    </source>
</evidence>
<evidence type="ECO:0000256" key="4">
    <source>
        <dbReference type="ARBA" id="ARBA00022729"/>
    </source>
</evidence>
<dbReference type="InterPro" id="IPR017046">
    <property type="entry name" value="Prenylcysteine_Oxase1"/>
</dbReference>
<organism evidence="9 10">
    <name type="scientific">Cherax quadricarinatus</name>
    <name type="common">Australian red claw crayfish</name>
    <dbReference type="NCBI Taxonomy" id="27406"/>
    <lineage>
        <taxon>Eukaryota</taxon>
        <taxon>Metazoa</taxon>
        <taxon>Ecdysozoa</taxon>
        <taxon>Arthropoda</taxon>
        <taxon>Crustacea</taxon>
        <taxon>Multicrustacea</taxon>
        <taxon>Malacostraca</taxon>
        <taxon>Eumalacostraca</taxon>
        <taxon>Eucarida</taxon>
        <taxon>Decapoda</taxon>
        <taxon>Pleocyemata</taxon>
        <taxon>Astacidea</taxon>
        <taxon>Parastacoidea</taxon>
        <taxon>Parastacidae</taxon>
        <taxon>Cherax</taxon>
    </lineage>
</organism>
<dbReference type="SUPFAM" id="SSF51905">
    <property type="entry name" value="FAD/NAD(P)-binding domain"/>
    <property type="match status" value="1"/>
</dbReference>
<dbReference type="EMBL" id="JARKIK010000051">
    <property type="protein sequence ID" value="KAK8734426.1"/>
    <property type="molecule type" value="Genomic_DNA"/>
</dbReference>
<name>A0AAW0WQC6_CHEQU</name>
<evidence type="ECO:0000259" key="8">
    <source>
        <dbReference type="Pfam" id="PF07156"/>
    </source>
</evidence>
<dbReference type="AlphaFoldDB" id="A0AAW0WQC6"/>
<evidence type="ECO:0000313" key="9">
    <source>
        <dbReference type="EMBL" id="KAK8734426.1"/>
    </source>
</evidence>
<keyword evidence="4" id="KW-0732">Signal</keyword>
<protein>
    <recommendedName>
        <fullName evidence="8">Prenylcysteine lyase domain-containing protein</fullName>
    </recommendedName>
</protein>
<dbReference type="GO" id="GO:0030328">
    <property type="term" value="P:prenylcysteine catabolic process"/>
    <property type="evidence" value="ECO:0007669"/>
    <property type="project" value="InterPro"/>
</dbReference>
<dbReference type="InterPro" id="IPR036188">
    <property type="entry name" value="FAD/NAD-bd_sf"/>
</dbReference>
<gene>
    <name evidence="9" type="ORF">OTU49_017448</name>
</gene>
<dbReference type="Gene3D" id="3.50.50.60">
    <property type="entry name" value="FAD/NAD(P)-binding domain"/>
    <property type="match status" value="1"/>
</dbReference>
<dbReference type="Proteomes" id="UP001445076">
    <property type="component" value="Unassembled WGS sequence"/>
</dbReference>
<dbReference type="Pfam" id="PF07156">
    <property type="entry name" value="Prenylcys_lyase"/>
    <property type="match status" value="1"/>
</dbReference>
<evidence type="ECO:0000256" key="3">
    <source>
        <dbReference type="ARBA" id="ARBA00022630"/>
    </source>
</evidence>
<evidence type="ECO:0000256" key="2">
    <source>
        <dbReference type="ARBA" id="ARBA00009967"/>
    </source>
</evidence>
<proteinExistence type="inferred from homology"/>
<dbReference type="InterPro" id="IPR010795">
    <property type="entry name" value="Prenylcys_lyase"/>
</dbReference>
<keyword evidence="5" id="KW-0274">FAD</keyword>
<keyword evidence="6" id="KW-0560">Oxidoreductase</keyword>
<keyword evidence="3" id="KW-0285">Flavoprotein</keyword>
<comment type="caution">
    <text evidence="9">The sequence shown here is derived from an EMBL/GenBank/DDBJ whole genome shotgun (WGS) entry which is preliminary data.</text>
</comment>
<keyword evidence="10" id="KW-1185">Reference proteome</keyword>
<evidence type="ECO:0000256" key="5">
    <source>
        <dbReference type="ARBA" id="ARBA00022827"/>
    </source>
</evidence>
<dbReference type="Pfam" id="PF13450">
    <property type="entry name" value="NAD_binding_8"/>
    <property type="match status" value="1"/>
</dbReference>
<evidence type="ECO:0000256" key="1">
    <source>
        <dbReference type="ARBA" id="ARBA00001974"/>
    </source>
</evidence>
<sequence length="536" mass="59796">KILLYNYLGQSGSILRVTSVALTNPTRNSHNMLHIGKLCLLGLLTQVRTSSSLREVRSADVASPRIAIIGGGIGGTSTAYFLKELFGDNASIDVYESEKIGGRLATIPIAGDDYEVGGTVIHPKNQYMMDFVSKFGLQKRQSCTGSMGLFNGKEYVFQDSSWEIITLAKLILRYGWDVYRLHELTEEMLTKFNRIYTLQSEGHAYHDVASLLYAMDPKFVEMTKKSSAVWLKELGFSDLIINELVTAVTQCNYGQTPNVHAFVGSVSVAAADQNLWSVFGGNKRVAEELLKHSRASYLRRLVTSVALHSQGHFTVTSTETDTPVKRLFSEGSPTEIPEMNSSYDPRTQDYDVVVIATPLNKDKSNIKLVNFTKDFDFPGHFERIICTMVQGEVNPESLLLMPDDHIDEILVTNPGLAFNSFGKQCPASLSVNSQDYPDVWKIFSSAPLGEDQLKIFFKERNSTDVIDWLAYPHYNSDQQLGNFELVPGFYYLNAIEWAGSAIEMSIIGGKNVALLAYKYWLQDPNAAMNSLLKDEL</sequence>
<comment type="similarity">
    <text evidence="2">Belongs to the prenylcysteine oxidase family.</text>
</comment>
<feature type="non-terminal residue" evidence="9">
    <location>
        <position position="1"/>
    </location>
</feature>
<dbReference type="PANTHER" id="PTHR15944:SF0">
    <property type="entry name" value="PRENYLCYSTEINE LYASE DOMAIN-CONTAINING PROTEIN"/>
    <property type="match status" value="1"/>
</dbReference>
<dbReference type="PANTHER" id="PTHR15944">
    <property type="entry name" value="FARNESYLCYSTEINE LYASE"/>
    <property type="match status" value="1"/>
</dbReference>
<reference evidence="9 10" key="1">
    <citation type="journal article" date="2024" name="BMC Genomics">
        <title>Genome assembly of redclaw crayfish (Cherax quadricarinatus) provides insights into its immune adaptation and hypoxia tolerance.</title>
        <authorList>
            <person name="Liu Z."/>
            <person name="Zheng J."/>
            <person name="Li H."/>
            <person name="Fang K."/>
            <person name="Wang S."/>
            <person name="He J."/>
            <person name="Zhou D."/>
            <person name="Weng S."/>
            <person name="Chi M."/>
            <person name="Gu Z."/>
            <person name="He J."/>
            <person name="Li F."/>
            <person name="Wang M."/>
        </authorList>
    </citation>
    <scope>NUCLEOTIDE SEQUENCE [LARGE SCALE GENOMIC DNA]</scope>
    <source>
        <strain evidence="9">ZL_2023a</strain>
    </source>
</reference>
<comment type="cofactor">
    <cofactor evidence="1">
        <name>FAD</name>
        <dbReference type="ChEBI" id="CHEBI:57692"/>
    </cofactor>
</comment>
<evidence type="ECO:0000313" key="10">
    <source>
        <dbReference type="Proteomes" id="UP001445076"/>
    </source>
</evidence>
<evidence type="ECO:0000256" key="7">
    <source>
        <dbReference type="ARBA" id="ARBA00023180"/>
    </source>
</evidence>
<dbReference type="GO" id="GO:0001735">
    <property type="term" value="F:prenylcysteine oxidase activity"/>
    <property type="evidence" value="ECO:0007669"/>
    <property type="project" value="InterPro"/>
</dbReference>
<accession>A0AAW0WQC6</accession>
<feature type="domain" description="Prenylcysteine lyase" evidence="8">
    <location>
        <begin position="157"/>
        <end position="525"/>
    </location>
</feature>
<keyword evidence="7" id="KW-0325">Glycoprotein</keyword>